<comment type="caution">
    <text evidence="1">The sequence shown here is derived from an EMBL/GenBank/DDBJ whole genome shotgun (WGS) entry which is preliminary data.</text>
</comment>
<dbReference type="OrthoDB" id="6359816at2759"/>
<dbReference type="EMBL" id="NAJO01000025">
    <property type="protein sequence ID" value="OQO03104.1"/>
    <property type="molecule type" value="Genomic_DNA"/>
</dbReference>
<reference evidence="2" key="1">
    <citation type="submission" date="2017-03" db="EMBL/GenBank/DDBJ databases">
        <title>Genomes of endolithic fungi from Antarctica.</title>
        <authorList>
            <person name="Coleine C."/>
            <person name="Masonjones S."/>
            <person name="Stajich J.E."/>
        </authorList>
    </citation>
    <scope>NUCLEOTIDE SEQUENCE [LARGE SCALE GENOMIC DNA]</scope>
    <source>
        <strain evidence="2">CCFEE 5527</strain>
    </source>
</reference>
<dbReference type="AlphaFoldDB" id="A0A1V8SVM2"/>
<evidence type="ECO:0008006" key="3">
    <source>
        <dbReference type="Google" id="ProtNLM"/>
    </source>
</evidence>
<dbReference type="SUPFAM" id="SSF54695">
    <property type="entry name" value="POZ domain"/>
    <property type="match status" value="1"/>
</dbReference>
<dbReference type="Proteomes" id="UP000192596">
    <property type="component" value="Unassembled WGS sequence"/>
</dbReference>
<dbReference type="PANTHER" id="PTHR47843">
    <property type="entry name" value="BTB DOMAIN-CONTAINING PROTEIN-RELATED"/>
    <property type="match status" value="1"/>
</dbReference>
<evidence type="ECO:0000313" key="1">
    <source>
        <dbReference type="EMBL" id="OQO03104.1"/>
    </source>
</evidence>
<organism evidence="1 2">
    <name type="scientific">Cryoendolithus antarcticus</name>
    <dbReference type="NCBI Taxonomy" id="1507870"/>
    <lineage>
        <taxon>Eukaryota</taxon>
        <taxon>Fungi</taxon>
        <taxon>Dikarya</taxon>
        <taxon>Ascomycota</taxon>
        <taxon>Pezizomycotina</taxon>
        <taxon>Dothideomycetes</taxon>
        <taxon>Dothideomycetidae</taxon>
        <taxon>Cladosporiales</taxon>
        <taxon>Cladosporiaceae</taxon>
        <taxon>Cryoendolithus</taxon>
    </lineage>
</organism>
<protein>
    <recommendedName>
        <fullName evidence="3">BTB domain-containing protein</fullName>
    </recommendedName>
</protein>
<dbReference type="InterPro" id="IPR011333">
    <property type="entry name" value="SKP1/BTB/POZ_sf"/>
</dbReference>
<keyword evidence="2" id="KW-1185">Reference proteome</keyword>
<dbReference type="InParanoid" id="A0A1V8SVM2"/>
<accession>A0A1V8SVM2</accession>
<sequence length="241" mass="27487">MHSVSTLGFRKLLVGDFAEKERKEITLVDDDEDAMLAMLRHMYQLPYLPATEGETTALPHARVYVVAEKYGQVDLKAAVFERLFTGKTPWKAAWRSLTSDADDTLRVIFTQIPAEDNLLRPALAKLCAEKMGKWASDKEKLAFKRLLADTPDLAAEVLYNVAQSLNDTIKVFSCPFCQFQRIEFTRVDDFDHELGLCEFPDCNKNITSALADRRNWATYQERSDLECDMPLTARYEADESD</sequence>
<proteinExistence type="predicted"/>
<dbReference type="Gene3D" id="3.30.710.10">
    <property type="entry name" value="Potassium Channel Kv1.1, Chain A"/>
    <property type="match status" value="1"/>
</dbReference>
<evidence type="ECO:0000313" key="2">
    <source>
        <dbReference type="Proteomes" id="UP000192596"/>
    </source>
</evidence>
<name>A0A1V8SVM2_9PEZI</name>
<gene>
    <name evidence="1" type="ORF">B0A48_11359</name>
</gene>